<evidence type="ECO:0000313" key="3">
    <source>
        <dbReference type="Proteomes" id="UP000235649"/>
    </source>
</evidence>
<keyword evidence="1" id="KW-0472">Membrane</keyword>
<accession>A0A2N7ATU9</accession>
<keyword evidence="1" id="KW-1133">Transmembrane helix</keyword>
<keyword evidence="1" id="KW-0812">Transmembrane</keyword>
<sequence>MKKREGFVLIESITAFAISILIISTLTYCVNEQFKLLNQWEQRVNAHKIILMNLEKNNFPKVVTIKNKQYSFKENQSGYQVSVGKDVYEMEK</sequence>
<evidence type="ECO:0000313" key="2">
    <source>
        <dbReference type="EMBL" id="PMD70217.1"/>
    </source>
</evidence>
<evidence type="ECO:0000256" key="1">
    <source>
        <dbReference type="SAM" id="Phobius"/>
    </source>
</evidence>
<dbReference type="RefSeq" id="WP_102196206.1">
    <property type="nucleotide sequence ID" value="NZ_NIPR01000022.1"/>
</dbReference>
<keyword evidence="3" id="KW-1185">Reference proteome</keyword>
<organism evidence="2 3">
    <name type="scientific">Companilactobacillus nuruki</name>
    <dbReference type="NCBI Taxonomy" id="1993540"/>
    <lineage>
        <taxon>Bacteria</taxon>
        <taxon>Bacillati</taxon>
        <taxon>Bacillota</taxon>
        <taxon>Bacilli</taxon>
        <taxon>Lactobacillales</taxon>
        <taxon>Lactobacillaceae</taxon>
        <taxon>Companilactobacillus</taxon>
    </lineage>
</organism>
<name>A0A2N7ATU9_9LACO</name>
<dbReference type="AlphaFoldDB" id="A0A2N7ATU9"/>
<proteinExistence type="predicted"/>
<protein>
    <recommendedName>
        <fullName evidence="4">Type II secretion system protein</fullName>
    </recommendedName>
</protein>
<reference evidence="2 3" key="1">
    <citation type="submission" date="2017-05" db="EMBL/GenBank/DDBJ databases">
        <title>Lactobacillus nurukis nov., sp. nov., isolated from nuruk.</title>
        <authorList>
            <person name="Kim S.-J."/>
        </authorList>
    </citation>
    <scope>NUCLEOTIDE SEQUENCE [LARGE SCALE GENOMIC DNA]</scope>
    <source>
        <strain evidence="2 3">SYF10-1a</strain>
    </source>
</reference>
<dbReference type="OrthoDB" id="2297107at2"/>
<comment type="caution">
    <text evidence="2">The sequence shown here is derived from an EMBL/GenBank/DDBJ whole genome shotgun (WGS) entry which is preliminary data.</text>
</comment>
<feature type="transmembrane region" description="Helical" evidence="1">
    <location>
        <begin position="7"/>
        <end position="28"/>
    </location>
</feature>
<evidence type="ECO:0008006" key="4">
    <source>
        <dbReference type="Google" id="ProtNLM"/>
    </source>
</evidence>
<dbReference type="EMBL" id="NIPR01000022">
    <property type="protein sequence ID" value="PMD70217.1"/>
    <property type="molecule type" value="Genomic_DNA"/>
</dbReference>
<dbReference type="Proteomes" id="UP000235649">
    <property type="component" value="Unassembled WGS sequence"/>
</dbReference>
<gene>
    <name evidence="2" type="ORF">CBP76_06925</name>
</gene>